<reference evidence="1 2" key="1">
    <citation type="submission" date="2019-02" db="EMBL/GenBank/DDBJ databases">
        <title>Genome sequencing of the rare red list fungi Hericium alpestre (H. flagellum).</title>
        <authorList>
            <person name="Buettner E."/>
            <person name="Kellner H."/>
        </authorList>
    </citation>
    <scope>NUCLEOTIDE SEQUENCE [LARGE SCALE GENOMIC DNA]</scope>
    <source>
        <strain evidence="1 2">DSM 108284</strain>
    </source>
</reference>
<evidence type="ECO:0000313" key="1">
    <source>
        <dbReference type="EMBL" id="TFY75640.1"/>
    </source>
</evidence>
<dbReference type="OrthoDB" id="3160714at2759"/>
<organism evidence="1 2">
    <name type="scientific">Hericium alpestre</name>
    <dbReference type="NCBI Taxonomy" id="135208"/>
    <lineage>
        <taxon>Eukaryota</taxon>
        <taxon>Fungi</taxon>
        <taxon>Dikarya</taxon>
        <taxon>Basidiomycota</taxon>
        <taxon>Agaricomycotina</taxon>
        <taxon>Agaricomycetes</taxon>
        <taxon>Russulales</taxon>
        <taxon>Hericiaceae</taxon>
        <taxon>Hericium</taxon>
    </lineage>
</organism>
<name>A0A4Y9ZMZ9_9AGAM</name>
<proteinExistence type="predicted"/>
<comment type="caution">
    <text evidence="1">The sequence shown here is derived from an EMBL/GenBank/DDBJ whole genome shotgun (WGS) entry which is preliminary data.</text>
</comment>
<dbReference type="EMBL" id="SFCI01001490">
    <property type="protein sequence ID" value="TFY75640.1"/>
    <property type="molecule type" value="Genomic_DNA"/>
</dbReference>
<dbReference type="Proteomes" id="UP000298061">
    <property type="component" value="Unassembled WGS sequence"/>
</dbReference>
<sequence>MAMARIVAGYTIEHEELVKMLKAQGWGPEPGEPELSVKEAMMTFISWRCAQPEPEDITKALPRPQYWYDKDDNEILAFMTRYSGEKANWRTLRYREMPKDREIRDRFIAQTGNVLDAKKMRFWSSPETYLHLPLGTKLFLD</sequence>
<keyword evidence="2" id="KW-1185">Reference proteome</keyword>
<gene>
    <name evidence="1" type="ORF">EWM64_g8373</name>
</gene>
<protein>
    <submittedName>
        <fullName evidence="1">Uncharacterized protein</fullName>
    </submittedName>
</protein>
<dbReference type="AlphaFoldDB" id="A0A4Y9ZMZ9"/>
<accession>A0A4Y9ZMZ9</accession>
<evidence type="ECO:0000313" key="2">
    <source>
        <dbReference type="Proteomes" id="UP000298061"/>
    </source>
</evidence>